<name>A0A9W4MEA7_9ACTN</name>
<dbReference type="EMBL" id="CAJVAX010000019">
    <property type="protein sequence ID" value="CAG7649658.1"/>
    <property type="molecule type" value="Genomic_DNA"/>
</dbReference>
<comment type="caution">
    <text evidence="1">The sequence shown here is derived from an EMBL/GenBank/DDBJ whole genome shotgun (WGS) entry which is preliminary data.</text>
</comment>
<reference evidence="1" key="1">
    <citation type="submission" date="2021-06" db="EMBL/GenBank/DDBJ databases">
        <authorList>
            <person name="Arsene-Ploetze F."/>
        </authorList>
    </citation>
    <scope>NUCLEOTIDE SEQUENCE</scope>
    <source>
        <strain evidence="1">SBRY1</strain>
    </source>
</reference>
<protein>
    <submittedName>
        <fullName evidence="1">Uncharacterized protein</fullName>
    </submittedName>
</protein>
<proteinExistence type="predicted"/>
<evidence type="ECO:0000313" key="2">
    <source>
        <dbReference type="Proteomes" id="UP001153328"/>
    </source>
</evidence>
<keyword evidence="2" id="KW-1185">Reference proteome</keyword>
<sequence>MGGGDAGKQLKNAMDAAAHVRILNPNRVITGSGDTAELLELLSRGPGEWNKQ</sequence>
<evidence type="ECO:0000313" key="1">
    <source>
        <dbReference type="EMBL" id="CAG7649658.1"/>
    </source>
</evidence>
<dbReference type="Proteomes" id="UP001153328">
    <property type="component" value="Unassembled WGS sequence"/>
</dbReference>
<organism evidence="1 2">
    <name type="scientific">Actinacidiphila bryophytorum</name>
    <dbReference type="NCBI Taxonomy" id="1436133"/>
    <lineage>
        <taxon>Bacteria</taxon>
        <taxon>Bacillati</taxon>
        <taxon>Actinomycetota</taxon>
        <taxon>Actinomycetes</taxon>
        <taxon>Kitasatosporales</taxon>
        <taxon>Streptomycetaceae</taxon>
        <taxon>Actinacidiphila</taxon>
    </lineage>
</organism>
<accession>A0A9W4MEA7</accession>
<dbReference type="AlphaFoldDB" id="A0A9W4MEA7"/>
<gene>
    <name evidence="1" type="ORF">SBRY_50155</name>
</gene>